<dbReference type="Proteomes" id="UP001501495">
    <property type="component" value="Unassembled WGS sequence"/>
</dbReference>
<dbReference type="RefSeq" id="WP_344734153.1">
    <property type="nucleotide sequence ID" value="NZ_BAAAZH010000021.1"/>
</dbReference>
<evidence type="ECO:0000256" key="2">
    <source>
        <dbReference type="SAM" id="Phobius"/>
    </source>
</evidence>
<evidence type="ECO:0000313" key="4">
    <source>
        <dbReference type="Proteomes" id="UP001501495"/>
    </source>
</evidence>
<gene>
    <name evidence="3" type="ORF">GCM10022215_28850</name>
</gene>
<name>A0ABP7XP99_9ACTN</name>
<protein>
    <recommendedName>
        <fullName evidence="5">DUF4190 domain-containing protein</fullName>
    </recommendedName>
</protein>
<evidence type="ECO:0000256" key="1">
    <source>
        <dbReference type="SAM" id="MobiDB-lite"/>
    </source>
</evidence>
<feature type="region of interest" description="Disordered" evidence="1">
    <location>
        <begin position="1"/>
        <end position="76"/>
    </location>
</feature>
<dbReference type="EMBL" id="BAAAZH010000021">
    <property type="protein sequence ID" value="GAA4122768.1"/>
    <property type="molecule type" value="Genomic_DNA"/>
</dbReference>
<feature type="transmembrane region" description="Helical" evidence="2">
    <location>
        <begin position="133"/>
        <end position="162"/>
    </location>
</feature>
<feature type="transmembrane region" description="Helical" evidence="2">
    <location>
        <begin position="85"/>
        <end position="112"/>
    </location>
</feature>
<evidence type="ECO:0000313" key="3">
    <source>
        <dbReference type="EMBL" id="GAA4122768.1"/>
    </source>
</evidence>
<sequence>MTENHPQQPDPARGPFDPPAAGSPPPPPPPPPYGQVPPPAYGQQPHPQQPYPQQPPSGYPPQAFGPGHPGQPVGWVPPHPQANTALILGIVAVSGFVLCGLTLLVGPFAWATGARVRREIDAAPLQYGGRSEAVIGMVCGIVATAALALGLLGLLFFLGAVATMR</sequence>
<comment type="caution">
    <text evidence="3">The sequence shown here is derived from an EMBL/GenBank/DDBJ whole genome shotgun (WGS) entry which is preliminary data.</text>
</comment>
<proteinExistence type="predicted"/>
<keyword evidence="2" id="KW-0812">Transmembrane</keyword>
<keyword evidence="4" id="KW-1185">Reference proteome</keyword>
<reference evidence="4" key="1">
    <citation type="journal article" date="2019" name="Int. J. Syst. Evol. Microbiol.">
        <title>The Global Catalogue of Microorganisms (GCM) 10K type strain sequencing project: providing services to taxonomists for standard genome sequencing and annotation.</title>
        <authorList>
            <consortium name="The Broad Institute Genomics Platform"/>
            <consortium name="The Broad Institute Genome Sequencing Center for Infectious Disease"/>
            <person name="Wu L."/>
            <person name="Ma J."/>
        </authorList>
    </citation>
    <scope>NUCLEOTIDE SEQUENCE [LARGE SCALE GENOMIC DNA]</scope>
    <source>
        <strain evidence="4">JCM 16703</strain>
    </source>
</reference>
<organism evidence="3 4">
    <name type="scientific">Nocardioides fonticola</name>
    <dbReference type="NCBI Taxonomy" id="450363"/>
    <lineage>
        <taxon>Bacteria</taxon>
        <taxon>Bacillati</taxon>
        <taxon>Actinomycetota</taxon>
        <taxon>Actinomycetes</taxon>
        <taxon>Propionibacteriales</taxon>
        <taxon>Nocardioidaceae</taxon>
        <taxon>Nocardioides</taxon>
    </lineage>
</organism>
<feature type="compositionally biased region" description="Pro residues" evidence="1">
    <location>
        <begin position="16"/>
        <end position="40"/>
    </location>
</feature>
<keyword evidence="2" id="KW-1133">Transmembrane helix</keyword>
<evidence type="ECO:0008006" key="5">
    <source>
        <dbReference type="Google" id="ProtNLM"/>
    </source>
</evidence>
<keyword evidence="2" id="KW-0472">Membrane</keyword>
<accession>A0ABP7XP99</accession>
<feature type="compositionally biased region" description="Pro residues" evidence="1">
    <location>
        <begin position="47"/>
        <end position="59"/>
    </location>
</feature>